<proteinExistence type="predicted"/>
<feature type="region of interest" description="Disordered" evidence="1">
    <location>
        <begin position="1"/>
        <end position="23"/>
    </location>
</feature>
<name>A0A1I1F640_BREAD</name>
<evidence type="ECO:0000313" key="3">
    <source>
        <dbReference type="Proteomes" id="UP000240042"/>
    </source>
</evidence>
<evidence type="ECO:0000313" key="2">
    <source>
        <dbReference type="EMBL" id="SFB94416.1"/>
    </source>
</evidence>
<dbReference type="STRING" id="34097.SAMN02745150_01399"/>
<protein>
    <submittedName>
        <fullName evidence="2">Uncharacterized protein</fullName>
    </submittedName>
</protein>
<gene>
    <name evidence="2" type="ORF">SAMN02745150_01399</name>
</gene>
<sequence length="183" mass="20862">MPILHGTKKPEPDNCRSRRGSQGEYTRMIERSKAFEKIIKIASAVRKLIILGDRNFTETEIRPILYDNFMEVFRTEGASIGKPFPYPKTTGKPWEKYRRYSLPGTLNRWQIGIWSGGTAYSVLNITQTDNSKTTLSTGRGLVRLTIRYNQYANVSFGLDNKAIEEINKAVAERIAKKLKEALS</sequence>
<dbReference type="AlphaFoldDB" id="A0A1I1F640"/>
<dbReference type="Proteomes" id="UP000240042">
    <property type="component" value="Unassembled WGS sequence"/>
</dbReference>
<evidence type="ECO:0000256" key="1">
    <source>
        <dbReference type="SAM" id="MobiDB-lite"/>
    </source>
</evidence>
<keyword evidence="3" id="KW-1185">Reference proteome</keyword>
<dbReference type="EMBL" id="FOKY01000026">
    <property type="protein sequence ID" value="SFB94416.1"/>
    <property type="molecule type" value="Genomic_DNA"/>
</dbReference>
<reference evidence="3" key="1">
    <citation type="submission" date="2016-10" db="EMBL/GenBank/DDBJ databases">
        <authorList>
            <person name="Varghese N."/>
            <person name="Submissions S."/>
        </authorList>
    </citation>
    <scope>NUCLEOTIDE SEQUENCE [LARGE SCALE GENOMIC DNA]</scope>
    <source>
        <strain evidence="3">ATCC 43811</strain>
    </source>
</reference>
<organism evidence="2 3">
    <name type="scientific">Brevinema andersonii</name>
    <dbReference type="NCBI Taxonomy" id="34097"/>
    <lineage>
        <taxon>Bacteria</taxon>
        <taxon>Pseudomonadati</taxon>
        <taxon>Spirochaetota</taxon>
        <taxon>Spirochaetia</taxon>
        <taxon>Brevinematales</taxon>
        <taxon>Brevinemataceae</taxon>
        <taxon>Brevinema</taxon>
    </lineage>
</organism>
<accession>A0A1I1F640</accession>